<organism evidence="6">
    <name type="scientific">Arcella intermedia</name>
    <dbReference type="NCBI Taxonomy" id="1963864"/>
    <lineage>
        <taxon>Eukaryota</taxon>
        <taxon>Amoebozoa</taxon>
        <taxon>Tubulinea</taxon>
        <taxon>Elardia</taxon>
        <taxon>Arcellinida</taxon>
        <taxon>Sphaerothecina</taxon>
        <taxon>Arcellidae</taxon>
        <taxon>Arcella</taxon>
    </lineage>
</organism>
<dbReference type="PANTHER" id="PTHR47219">
    <property type="entry name" value="RAB GTPASE-ACTIVATING PROTEIN 1-LIKE"/>
    <property type="match status" value="1"/>
</dbReference>
<evidence type="ECO:0000259" key="5">
    <source>
        <dbReference type="PROSITE" id="PS50119"/>
    </source>
</evidence>
<accession>A0A6B2L7P7</accession>
<feature type="region of interest" description="Disordered" evidence="2">
    <location>
        <begin position="289"/>
        <end position="316"/>
    </location>
</feature>
<feature type="domain" description="B box-type" evidence="5">
    <location>
        <begin position="311"/>
        <end position="356"/>
    </location>
</feature>
<dbReference type="InterPro" id="IPR035969">
    <property type="entry name" value="Rab-GAP_TBC_sf"/>
</dbReference>
<keyword evidence="1" id="KW-0862">Zinc</keyword>
<feature type="domain" description="Rab-GAP TBC" evidence="4">
    <location>
        <begin position="30"/>
        <end position="201"/>
    </location>
</feature>
<dbReference type="Pfam" id="PF00566">
    <property type="entry name" value="RabGAP-TBC"/>
    <property type="match status" value="1"/>
</dbReference>
<evidence type="ECO:0008006" key="7">
    <source>
        <dbReference type="Google" id="ProtNLM"/>
    </source>
</evidence>
<dbReference type="GO" id="GO:0005096">
    <property type="term" value="F:GTPase activator activity"/>
    <property type="evidence" value="ECO:0007669"/>
    <property type="project" value="TreeGrafter"/>
</dbReference>
<evidence type="ECO:0000256" key="2">
    <source>
        <dbReference type="SAM" id="MobiDB-lite"/>
    </source>
</evidence>
<feature type="transmembrane region" description="Helical" evidence="3">
    <location>
        <begin position="176"/>
        <end position="198"/>
    </location>
</feature>
<dbReference type="AlphaFoldDB" id="A0A6B2L7P7"/>
<dbReference type="InterPro" id="IPR000195">
    <property type="entry name" value="Rab-GAP-TBC_dom"/>
</dbReference>
<dbReference type="Gene3D" id="1.10.472.80">
    <property type="entry name" value="Ypt/Rab-GAP domain of gyp1p, domain 3"/>
    <property type="match status" value="1"/>
</dbReference>
<dbReference type="EMBL" id="GIBP01004017">
    <property type="protein sequence ID" value="NDV32986.1"/>
    <property type="molecule type" value="Transcribed_RNA"/>
</dbReference>
<dbReference type="PANTHER" id="PTHR47219:SF9">
    <property type="entry name" value="GTPASE ACTIVATING PROTEIN AND CENTROSOME-ASSOCIATED, ISOFORM B"/>
    <property type="match status" value="1"/>
</dbReference>
<keyword evidence="3" id="KW-0472">Membrane</keyword>
<evidence type="ECO:0000259" key="4">
    <source>
        <dbReference type="PROSITE" id="PS50086"/>
    </source>
</evidence>
<keyword evidence="3" id="KW-1133">Transmembrane helix</keyword>
<reference evidence="6" key="1">
    <citation type="journal article" date="2020" name="J. Eukaryot. Microbiol.">
        <title>De novo Sequencing, Assembly and Annotation of the Transcriptome for the Free-Living Testate Amoeba Arcella intermedia.</title>
        <authorList>
            <person name="Ribeiro G.M."/>
            <person name="Porfirio-Sousa A.L."/>
            <person name="Maurer-Alcala X.X."/>
            <person name="Katz L.A."/>
            <person name="Lahr D.J.G."/>
        </authorList>
    </citation>
    <scope>NUCLEOTIDE SEQUENCE</scope>
</reference>
<evidence type="ECO:0000256" key="1">
    <source>
        <dbReference type="PROSITE-ProRule" id="PRU00024"/>
    </source>
</evidence>
<dbReference type="PROSITE" id="PS50119">
    <property type="entry name" value="ZF_BBOX"/>
    <property type="match status" value="1"/>
</dbReference>
<keyword evidence="3" id="KW-0812">Transmembrane</keyword>
<name>A0A6B2L7P7_9EUKA</name>
<dbReference type="InterPro" id="IPR000315">
    <property type="entry name" value="Znf_B-box"/>
</dbReference>
<keyword evidence="1" id="KW-0863">Zinc-finger</keyword>
<evidence type="ECO:0000313" key="6">
    <source>
        <dbReference type="EMBL" id="NDV32986.1"/>
    </source>
</evidence>
<protein>
    <recommendedName>
        <fullName evidence="7">Rab-GAP TBC domain-containing protein</fullName>
    </recommendedName>
</protein>
<feature type="region of interest" description="Disordered" evidence="2">
    <location>
        <begin position="342"/>
        <end position="363"/>
    </location>
</feature>
<proteinExistence type="predicted"/>
<evidence type="ECO:0000256" key="3">
    <source>
        <dbReference type="SAM" id="Phobius"/>
    </source>
</evidence>
<dbReference type="InterPro" id="IPR050302">
    <property type="entry name" value="Rab_GAP_TBC_domain"/>
</dbReference>
<dbReference type="SUPFAM" id="SSF47923">
    <property type="entry name" value="Ypt/Rab-GAP domain of gyp1p"/>
    <property type="match status" value="2"/>
</dbReference>
<feature type="compositionally biased region" description="Basic residues" evidence="2">
    <location>
        <begin position="342"/>
        <end position="351"/>
    </location>
</feature>
<dbReference type="GO" id="GO:0031267">
    <property type="term" value="F:small GTPase binding"/>
    <property type="evidence" value="ECO:0007669"/>
    <property type="project" value="TreeGrafter"/>
</dbReference>
<dbReference type="PROSITE" id="PS50086">
    <property type="entry name" value="TBC_RABGAP"/>
    <property type="match status" value="1"/>
</dbReference>
<dbReference type="Pfam" id="PF00643">
    <property type="entry name" value="zf-B_box"/>
    <property type="match status" value="1"/>
</dbReference>
<dbReference type="GO" id="GO:0008270">
    <property type="term" value="F:zinc ion binding"/>
    <property type="evidence" value="ECO:0007669"/>
    <property type="project" value="UniProtKB-KW"/>
</dbReference>
<keyword evidence="1" id="KW-0479">Metal-binding</keyword>
<dbReference type="CDD" id="cd19757">
    <property type="entry name" value="Bbox1"/>
    <property type="match status" value="1"/>
</dbReference>
<sequence>MFLRNSKFLEEERNAPLLDRNNNYLEGATLEALFERASEWPGLVGATQGYKVENVGVTNSNRIIMADAERTFLDPTRRKTLVRILSCYENKFGDYHQGLSLFSGFLLLTLPEQAVANIAFALATQSKYIPEYWRAEAVAAATDAYVWEHLLQKHFPELAQCLKSHKVLPETFCQKWFVALCVSVLPFSALFNFFEYFFKQGHLYLFKFGLTLVSTFKDQIFKSQDYEIYSFLRFDKDLTKKHIATDDIMIDVVERAANFQLVPFDITSVRKDVYEVHLRARLERARQLQKEAEEESSEDLSSTNSDDSDDSEGAECASCKENAPDMWCVPCKKLLCEKCHKAAKGQHKKNHKVDEDWEKYDKK</sequence>